<gene>
    <name evidence="2" type="primary">rbfA</name>
    <name evidence="4" type="ORF">CLV67_106359</name>
</gene>
<protein>
    <recommendedName>
        <fullName evidence="2">Ribosome-binding factor A</fullName>
    </recommendedName>
</protein>
<proteinExistence type="inferred from homology"/>
<keyword evidence="1 2" id="KW-0690">Ribosome biogenesis</keyword>
<dbReference type="GO" id="GO:0043024">
    <property type="term" value="F:ribosomal small subunit binding"/>
    <property type="evidence" value="ECO:0007669"/>
    <property type="project" value="TreeGrafter"/>
</dbReference>
<comment type="function">
    <text evidence="2">One of several proteins that assist in the late maturation steps of the functional core of the 30S ribosomal subunit. Associates with free 30S ribosomal subunits (but not with 30S subunits that are part of 70S ribosomes or polysomes). Required for efficient processing of 16S rRNA. May interact with the 5'-terminal helix region of 16S rRNA.</text>
</comment>
<evidence type="ECO:0000256" key="3">
    <source>
        <dbReference type="SAM" id="MobiDB-lite"/>
    </source>
</evidence>
<dbReference type="PROSITE" id="PS01319">
    <property type="entry name" value="RBFA"/>
    <property type="match status" value="1"/>
</dbReference>
<dbReference type="Pfam" id="PF02033">
    <property type="entry name" value="RBFA"/>
    <property type="match status" value="1"/>
</dbReference>
<keyword evidence="2" id="KW-0963">Cytoplasm</keyword>
<evidence type="ECO:0000313" key="4">
    <source>
        <dbReference type="EMBL" id="PRX21578.1"/>
    </source>
</evidence>
<comment type="caution">
    <text evidence="4">The sequence shown here is derived from an EMBL/GenBank/DDBJ whole genome shotgun (WGS) entry which is preliminary data.</text>
</comment>
<accession>A0A2T0KE42</accession>
<evidence type="ECO:0000256" key="2">
    <source>
        <dbReference type="HAMAP-Rule" id="MF_00003"/>
    </source>
</evidence>
<comment type="subunit">
    <text evidence="2">Monomer. Binds 30S ribosomal subunits, but not 50S ribosomal subunits or 70S ribosomes.</text>
</comment>
<dbReference type="InterPro" id="IPR023799">
    <property type="entry name" value="RbfA_dom_sf"/>
</dbReference>
<dbReference type="NCBIfam" id="TIGR00082">
    <property type="entry name" value="rbfA"/>
    <property type="match status" value="1"/>
</dbReference>
<dbReference type="PANTHER" id="PTHR33515:SF1">
    <property type="entry name" value="RIBOSOME-BINDING FACTOR A, CHLOROPLASTIC-RELATED"/>
    <property type="match status" value="1"/>
</dbReference>
<dbReference type="OrthoDB" id="307788at2"/>
<evidence type="ECO:0000256" key="1">
    <source>
        <dbReference type="ARBA" id="ARBA00022517"/>
    </source>
</evidence>
<comment type="subcellular location">
    <subcellularLocation>
        <location evidence="2">Cytoplasm</location>
    </subcellularLocation>
</comment>
<dbReference type="GO" id="GO:0030490">
    <property type="term" value="P:maturation of SSU-rRNA"/>
    <property type="evidence" value="ECO:0007669"/>
    <property type="project" value="UniProtKB-UniRule"/>
</dbReference>
<dbReference type="SUPFAM" id="SSF89919">
    <property type="entry name" value="Ribosome-binding factor A, RbfA"/>
    <property type="match status" value="1"/>
</dbReference>
<dbReference type="GO" id="GO:0005829">
    <property type="term" value="C:cytosol"/>
    <property type="evidence" value="ECO:0007669"/>
    <property type="project" value="TreeGrafter"/>
</dbReference>
<dbReference type="AlphaFoldDB" id="A0A2T0KE42"/>
<dbReference type="EMBL" id="PVMZ01000006">
    <property type="protein sequence ID" value="PRX21578.1"/>
    <property type="molecule type" value="Genomic_DNA"/>
</dbReference>
<reference evidence="4 5" key="1">
    <citation type="submission" date="2018-03" db="EMBL/GenBank/DDBJ databases">
        <title>Genomic Encyclopedia of Archaeal and Bacterial Type Strains, Phase II (KMG-II): from individual species to whole genera.</title>
        <authorList>
            <person name="Goeker M."/>
        </authorList>
    </citation>
    <scope>NUCLEOTIDE SEQUENCE [LARGE SCALE GENOMIC DNA]</scope>
    <source>
        <strain evidence="4 5">DSM 43146</strain>
    </source>
</reference>
<evidence type="ECO:0000313" key="5">
    <source>
        <dbReference type="Proteomes" id="UP000239415"/>
    </source>
</evidence>
<dbReference type="InterPro" id="IPR015946">
    <property type="entry name" value="KH_dom-like_a/b"/>
</dbReference>
<feature type="region of interest" description="Disordered" evidence="3">
    <location>
        <begin position="123"/>
        <end position="151"/>
    </location>
</feature>
<organism evidence="4 5">
    <name type="scientific">Actinoplanes italicus</name>
    <dbReference type="NCBI Taxonomy" id="113567"/>
    <lineage>
        <taxon>Bacteria</taxon>
        <taxon>Bacillati</taxon>
        <taxon>Actinomycetota</taxon>
        <taxon>Actinomycetes</taxon>
        <taxon>Micromonosporales</taxon>
        <taxon>Micromonosporaceae</taxon>
        <taxon>Actinoplanes</taxon>
    </lineage>
</organism>
<dbReference type="Gene3D" id="3.30.300.20">
    <property type="match status" value="1"/>
</dbReference>
<sequence length="151" mass="16704">MSDPAKTRRHAERIKELVARLVREIKDPRLGMVTITDARITGDLREATVFYTVLGDVTEQASTAAALESAKGMLRTRVGHALALRHSPSLAFVLDNVQTHVKEIDDLLAEARHRDEEVQRIAASAKYAGDPDPYKSEDDEAERVGAREDNG</sequence>
<dbReference type="InterPro" id="IPR000238">
    <property type="entry name" value="RbfA"/>
</dbReference>
<dbReference type="RefSeq" id="WP_106319764.1">
    <property type="nucleotide sequence ID" value="NZ_BOMO01000005.1"/>
</dbReference>
<dbReference type="HAMAP" id="MF_00003">
    <property type="entry name" value="RbfA"/>
    <property type="match status" value="1"/>
</dbReference>
<dbReference type="Proteomes" id="UP000239415">
    <property type="component" value="Unassembled WGS sequence"/>
</dbReference>
<comment type="similarity">
    <text evidence="2">Belongs to the RbfA family.</text>
</comment>
<feature type="compositionally biased region" description="Basic and acidic residues" evidence="3">
    <location>
        <begin position="132"/>
        <end position="151"/>
    </location>
</feature>
<dbReference type="InterPro" id="IPR020053">
    <property type="entry name" value="Ribosome-bd_factorA_CS"/>
</dbReference>
<keyword evidence="5" id="KW-1185">Reference proteome</keyword>
<name>A0A2T0KE42_9ACTN</name>
<dbReference type="PANTHER" id="PTHR33515">
    <property type="entry name" value="RIBOSOME-BINDING FACTOR A, CHLOROPLASTIC-RELATED"/>
    <property type="match status" value="1"/>
</dbReference>